<dbReference type="RefSeq" id="XP_046015200.1">
    <property type="nucleotide sequence ID" value="XM_046153188.1"/>
</dbReference>
<dbReference type="InterPro" id="IPR011650">
    <property type="entry name" value="Peptidase_M20_dimer"/>
</dbReference>
<dbReference type="Pfam" id="PF07687">
    <property type="entry name" value="M20_dimer"/>
    <property type="match status" value="1"/>
</dbReference>
<dbReference type="Gene3D" id="3.40.630.10">
    <property type="entry name" value="Zn peptidases"/>
    <property type="match status" value="1"/>
</dbReference>
<evidence type="ECO:0000313" key="4">
    <source>
        <dbReference type="Proteomes" id="UP000756346"/>
    </source>
</evidence>
<organism evidence="3 4">
    <name type="scientific">Microdochium trichocladiopsis</name>
    <dbReference type="NCBI Taxonomy" id="1682393"/>
    <lineage>
        <taxon>Eukaryota</taxon>
        <taxon>Fungi</taxon>
        <taxon>Dikarya</taxon>
        <taxon>Ascomycota</taxon>
        <taxon>Pezizomycotina</taxon>
        <taxon>Sordariomycetes</taxon>
        <taxon>Xylariomycetidae</taxon>
        <taxon>Xylariales</taxon>
        <taxon>Microdochiaceae</taxon>
        <taxon>Microdochium</taxon>
    </lineage>
</organism>
<dbReference type="EMBL" id="JAGTJQ010000003">
    <property type="protein sequence ID" value="KAH7035107.1"/>
    <property type="molecule type" value="Genomic_DNA"/>
</dbReference>
<dbReference type="InterPro" id="IPR052030">
    <property type="entry name" value="Peptidase_M20/M20A_hydrolases"/>
</dbReference>
<proteinExistence type="predicted"/>
<feature type="region of interest" description="Disordered" evidence="1">
    <location>
        <begin position="485"/>
        <end position="508"/>
    </location>
</feature>
<dbReference type="PANTHER" id="PTHR30575">
    <property type="entry name" value="PEPTIDASE M20"/>
    <property type="match status" value="1"/>
</dbReference>
<evidence type="ECO:0000313" key="3">
    <source>
        <dbReference type="EMBL" id="KAH7035107.1"/>
    </source>
</evidence>
<dbReference type="InterPro" id="IPR036264">
    <property type="entry name" value="Bact_exopeptidase_dim_dom"/>
</dbReference>
<protein>
    <recommendedName>
        <fullName evidence="2">Peptidase M20 dimerisation domain-containing protein</fullName>
    </recommendedName>
</protein>
<evidence type="ECO:0000259" key="2">
    <source>
        <dbReference type="Pfam" id="PF07687"/>
    </source>
</evidence>
<dbReference type="GeneID" id="70182734"/>
<dbReference type="Proteomes" id="UP000756346">
    <property type="component" value="Unassembled WGS sequence"/>
</dbReference>
<accession>A0A9P8YB97</accession>
<comment type="caution">
    <text evidence="3">The sequence shown here is derived from an EMBL/GenBank/DDBJ whole genome shotgun (WGS) entry which is preliminary data.</text>
</comment>
<dbReference type="OrthoDB" id="6119954at2759"/>
<dbReference type="GO" id="GO:0016805">
    <property type="term" value="F:dipeptidase activity"/>
    <property type="evidence" value="ECO:0007669"/>
    <property type="project" value="TreeGrafter"/>
</dbReference>
<sequence>MDSNSSAFDGRYLKPIEQSIKQHFEEIKAINDTIFRNPELAWNENIAHDVICDHFDALGSDFTVYRHAYGLKTAFVVEARHDASDHGATVSNGVVGFPVPKEPERTVSEPDFVAPPPIPKNGRLVIFNAEYDALPVTSKLPRTTRPGVSASHACGHNLITSSSVAAFTSCWEALKHKNREEAYLDHRVPRATMFVRLLGTPAEESGGGKIKLLRAGAYEGASACLMAHPGPLAWTDTSLRALALTSSLASQRLIVNFDGQASHMAFHQPTSTGTTDGAIHSNRKNALDALVIAYVSISALARELKPPARVFGFIRSGGTAANVVPDRTRAEYSIRAKTIQELVALRKEVTRRLKAGGAEAGCTTHVIDSRATYWNLISNEPLCQAFSSHMSNFGISTAYTLPEITDNPVAATDQGNVSHHCPAMQAAFFIDSRGAFNHQPEFAACAGTDDAFARAMDCAKGLAAVGVDVLTNDVLHGAVRSSFEESLRISGSEADQEADSDHEGTGMSATALGEEHSAGPRAETMTGAAEGISSTSATGGLKDMAETLETKSASFTLEGLANLSGKTREGVIASLMGVAAPPSDTLTR</sequence>
<reference evidence="3" key="1">
    <citation type="journal article" date="2021" name="Nat. Commun.">
        <title>Genetic determinants of endophytism in the Arabidopsis root mycobiome.</title>
        <authorList>
            <person name="Mesny F."/>
            <person name="Miyauchi S."/>
            <person name="Thiergart T."/>
            <person name="Pickel B."/>
            <person name="Atanasova L."/>
            <person name="Karlsson M."/>
            <person name="Huettel B."/>
            <person name="Barry K.W."/>
            <person name="Haridas S."/>
            <person name="Chen C."/>
            <person name="Bauer D."/>
            <person name="Andreopoulos W."/>
            <person name="Pangilinan J."/>
            <person name="LaButti K."/>
            <person name="Riley R."/>
            <person name="Lipzen A."/>
            <person name="Clum A."/>
            <person name="Drula E."/>
            <person name="Henrissat B."/>
            <person name="Kohler A."/>
            <person name="Grigoriev I.V."/>
            <person name="Martin F.M."/>
            <person name="Hacquard S."/>
        </authorList>
    </citation>
    <scope>NUCLEOTIDE SEQUENCE</scope>
    <source>
        <strain evidence="3">MPI-CAGE-CH-0230</strain>
    </source>
</reference>
<evidence type="ECO:0000256" key="1">
    <source>
        <dbReference type="SAM" id="MobiDB-lite"/>
    </source>
</evidence>
<dbReference type="Gene3D" id="3.30.70.360">
    <property type="match status" value="1"/>
</dbReference>
<keyword evidence="4" id="KW-1185">Reference proteome</keyword>
<dbReference type="PANTHER" id="PTHR30575:SF0">
    <property type="entry name" value="XAA-ARG DIPEPTIDASE"/>
    <property type="match status" value="1"/>
</dbReference>
<dbReference type="SUPFAM" id="SSF53187">
    <property type="entry name" value="Zn-dependent exopeptidases"/>
    <property type="match status" value="1"/>
</dbReference>
<gene>
    <name evidence="3" type="ORF">B0I36DRAFT_317644</name>
</gene>
<name>A0A9P8YB97_9PEZI</name>
<dbReference type="AlphaFoldDB" id="A0A9P8YB97"/>
<dbReference type="SUPFAM" id="SSF55031">
    <property type="entry name" value="Bacterial exopeptidase dimerisation domain"/>
    <property type="match status" value="1"/>
</dbReference>
<feature type="domain" description="Peptidase M20 dimerisation" evidence="2">
    <location>
        <begin position="277"/>
        <end position="357"/>
    </location>
</feature>